<organism evidence="6 7">
    <name type="scientific">Hyella patelloides LEGE 07179</name>
    <dbReference type="NCBI Taxonomy" id="945734"/>
    <lineage>
        <taxon>Bacteria</taxon>
        <taxon>Bacillati</taxon>
        <taxon>Cyanobacteriota</taxon>
        <taxon>Cyanophyceae</taxon>
        <taxon>Pleurocapsales</taxon>
        <taxon>Hyellaceae</taxon>
        <taxon>Hyella</taxon>
    </lineage>
</organism>
<evidence type="ECO:0000259" key="4">
    <source>
        <dbReference type="PROSITE" id="PS50883"/>
    </source>
</evidence>
<dbReference type="SUPFAM" id="SSF52172">
    <property type="entry name" value="CheY-like"/>
    <property type="match status" value="1"/>
</dbReference>
<keyword evidence="7" id="KW-1185">Reference proteome</keyword>
<dbReference type="SUPFAM" id="SSF55073">
    <property type="entry name" value="Nucleotide cyclase"/>
    <property type="match status" value="1"/>
</dbReference>
<dbReference type="Gene3D" id="3.30.70.270">
    <property type="match status" value="1"/>
</dbReference>
<reference evidence="6 7" key="1">
    <citation type="submission" date="2019-01" db="EMBL/GenBank/DDBJ databases">
        <authorList>
            <person name="Brito A."/>
        </authorList>
    </citation>
    <scope>NUCLEOTIDE SEQUENCE [LARGE SCALE GENOMIC DNA]</scope>
    <source>
        <strain evidence="6">1</strain>
    </source>
</reference>
<feature type="domain" description="GGDEF" evidence="5">
    <location>
        <begin position="198"/>
        <end position="331"/>
    </location>
</feature>
<dbReference type="EMBL" id="CAACVJ010000142">
    <property type="protein sequence ID" value="VEP13902.1"/>
    <property type="molecule type" value="Genomic_DNA"/>
</dbReference>
<evidence type="ECO:0000313" key="6">
    <source>
        <dbReference type="EMBL" id="VEP13902.1"/>
    </source>
</evidence>
<dbReference type="InterPro" id="IPR043128">
    <property type="entry name" value="Rev_trsase/Diguanyl_cyclase"/>
</dbReference>
<dbReference type="RefSeq" id="WP_144872169.1">
    <property type="nucleotide sequence ID" value="NZ_LR213972.1"/>
</dbReference>
<dbReference type="InterPro" id="IPR000160">
    <property type="entry name" value="GGDEF_dom"/>
</dbReference>
<dbReference type="Pfam" id="PF00072">
    <property type="entry name" value="Response_reg"/>
    <property type="match status" value="1"/>
</dbReference>
<dbReference type="PANTHER" id="PTHR33121">
    <property type="entry name" value="CYCLIC DI-GMP PHOSPHODIESTERASE PDEF"/>
    <property type="match status" value="1"/>
</dbReference>
<dbReference type="InterPro" id="IPR029787">
    <property type="entry name" value="Nucleotide_cyclase"/>
</dbReference>
<dbReference type="GO" id="GO:0071111">
    <property type="term" value="F:cyclic-guanylate-specific phosphodiesterase activity"/>
    <property type="evidence" value="ECO:0007669"/>
    <property type="project" value="InterPro"/>
</dbReference>
<dbReference type="Proteomes" id="UP000320055">
    <property type="component" value="Unassembled WGS sequence"/>
</dbReference>
<feature type="coiled-coil region" evidence="2">
    <location>
        <begin position="121"/>
        <end position="159"/>
    </location>
</feature>
<dbReference type="PROSITE" id="PS50887">
    <property type="entry name" value="GGDEF"/>
    <property type="match status" value="1"/>
</dbReference>
<dbReference type="SMART" id="SM00052">
    <property type="entry name" value="EAL"/>
    <property type="match status" value="1"/>
</dbReference>
<dbReference type="SMART" id="SM00448">
    <property type="entry name" value="REC"/>
    <property type="match status" value="1"/>
</dbReference>
<keyword evidence="2" id="KW-0175">Coiled coil</keyword>
<protein>
    <submittedName>
        <fullName evidence="6">Putative Diguanylate cyclase (GGDEF) domain-containing protein</fullName>
    </submittedName>
</protein>
<proteinExistence type="predicted"/>
<dbReference type="PROSITE" id="PS50883">
    <property type="entry name" value="EAL"/>
    <property type="match status" value="1"/>
</dbReference>
<evidence type="ECO:0000259" key="5">
    <source>
        <dbReference type="PROSITE" id="PS50887"/>
    </source>
</evidence>
<feature type="domain" description="EAL" evidence="4">
    <location>
        <begin position="340"/>
        <end position="603"/>
    </location>
</feature>
<dbReference type="OrthoDB" id="9127033at2"/>
<dbReference type="AlphaFoldDB" id="A0A563VR12"/>
<evidence type="ECO:0000256" key="1">
    <source>
        <dbReference type="PROSITE-ProRule" id="PRU00169"/>
    </source>
</evidence>
<sequence>MNKSKPNEAVILIIDDNLDNLKLLSDMLEKNGYKTRRAINGNLALQALNATNFDLILLDINMPSMDGYQVCQKIKANPEFDSIPVIFISALNDVLDKVKAFKVGGIDYITKPFQIEEVTARVANQIRIRNLQKELKNLNQKLDKKNEKLQLKQESLKNSQAIIVNNSLKDPITNLNTKIAFMGQIRQVISKSKAHHIYNYILIVIQYEQLKKYQYLLNSEEENRCAALIAKKINKVIGQDSFASRLDDNRFGILIQNIPDLKVAISQLQTIQKSLKIDFKASNYQINLDPNYGIVVGAQEYQKPEKLLYDARIALNESLIEGYGNYKLFKPEHKYKIVRELELQTQFKKALKEQIFGIHYQPILCLSTQKISGLEATIDWEYNRETKITLRQLTQLAREKNLLEDFNQLILQTICDRLRKLQEVLIWHNNLEDDITSNFIIKLKLATAQLLQSNFPQQLNTIITQKNIEKEGILLEFPVEVFITNFELALKNITALQQLKINLSIDRIGTDLITTMCQNNLAIKNLTINSHLLQALEQKDTDIKINHHLIEIAHNLNMSVTATEISNPMQLEIIKQQGYDFATGKYINQLTQDKIKDLDRISS</sequence>
<feature type="domain" description="Response regulatory" evidence="3">
    <location>
        <begin position="10"/>
        <end position="126"/>
    </location>
</feature>
<dbReference type="Gene3D" id="3.40.50.2300">
    <property type="match status" value="1"/>
</dbReference>
<dbReference type="CDD" id="cd19920">
    <property type="entry name" value="REC_PA4781-like"/>
    <property type="match status" value="1"/>
</dbReference>
<dbReference type="PANTHER" id="PTHR33121:SF70">
    <property type="entry name" value="SIGNALING PROTEIN YKOW"/>
    <property type="match status" value="1"/>
</dbReference>
<dbReference type="Pfam" id="PF00990">
    <property type="entry name" value="GGDEF"/>
    <property type="match status" value="1"/>
</dbReference>
<dbReference type="InterPro" id="IPR050706">
    <property type="entry name" value="Cyclic-di-GMP_PDE-like"/>
</dbReference>
<dbReference type="InterPro" id="IPR001789">
    <property type="entry name" value="Sig_transdc_resp-reg_receiver"/>
</dbReference>
<gene>
    <name evidence="6" type="ORF">H1P_2260003</name>
</gene>
<evidence type="ECO:0000259" key="3">
    <source>
        <dbReference type="PROSITE" id="PS50110"/>
    </source>
</evidence>
<dbReference type="SMART" id="SM00267">
    <property type="entry name" value="GGDEF"/>
    <property type="match status" value="1"/>
</dbReference>
<evidence type="ECO:0000313" key="7">
    <source>
        <dbReference type="Proteomes" id="UP000320055"/>
    </source>
</evidence>
<dbReference type="InterPro" id="IPR035919">
    <property type="entry name" value="EAL_sf"/>
</dbReference>
<dbReference type="InterPro" id="IPR011006">
    <property type="entry name" value="CheY-like_superfamily"/>
</dbReference>
<accession>A0A563VR12</accession>
<feature type="modified residue" description="4-aspartylphosphate" evidence="1">
    <location>
        <position position="59"/>
    </location>
</feature>
<dbReference type="PROSITE" id="PS50110">
    <property type="entry name" value="RESPONSE_REGULATORY"/>
    <property type="match status" value="1"/>
</dbReference>
<dbReference type="InterPro" id="IPR001633">
    <property type="entry name" value="EAL_dom"/>
</dbReference>
<evidence type="ECO:0000256" key="2">
    <source>
        <dbReference type="SAM" id="Coils"/>
    </source>
</evidence>
<name>A0A563VR12_9CYAN</name>
<dbReference type="Gene3D" id="3.20.20.450">
    <property type="entry name" value="EAL domain"/>
    <property type="match status" value="1"/>
</dbReference>
<dbReference type="GO" id="GO:0000160">
    <property type="term" value="P:phosphorelay signal transduction system"/>
    <property type="evidence" value="ECO:0007669"/>
    <property type="project" value="InterPro"/>
</dbReference>
<dbReference type="Pfam" id="PF00563">
    <property type="entry name" value="EAL"/>
    <property type="match status" value="1"/>
</dbReference>
<dbReference type="SUPFAM" id="SSF141868">
    <property type="entry name" value="EAL domain-like"/>
    <property type="match status" value="1"/>
</dbReference>
<keyword evidence="1" id="KW-0597">Phosphoprotein</keyword>